<dbReference type="Proteomes" id="UP000060487">
    <property type="component" value="Unassembled WGS sequence"/>
</dbReference>
<dbReference type="RefSeq" id="WP_085053945.1">
    <property type="nucleotide sequence ID" value="NZ_LNQR01000150.1"/>
</dbReference>
<dbReference type="EMBL" id="LNQR01000150">
    <property type="protein sequence ID" value="KWT73783.1"/>
    <property type="molecule type" value="Genomic_DNA"/>
</dbReference>
<proteinExistence type="predicted"/>
<accession>A0ABR5SBW4</accession>
<organism evidence="1 2">
    <name type="scientific">Candidatus Magnetominusculus xianensis</name>
    <dbReference type="NCBI Taxonomy" id="1748249"/>
    <lineage>
        <taxon>Bacteria</taxon>
        <taxon>Pseudomonadati</taxon>
        <taxon>Nitrospirota</taxon>
        <taxon>Nitrospiria</taxon>
        <taxon>Nitrospirales</taxon>
        <taxon>Nitrospiraceae</taxon>
        <taxon>Candidatus Magnetominusculus</taxon>
    </lineage>
</organism>
<evidence type="ECO:0000313" key="2">
    <source>
        <dbReference type="Proteomes" id="UP000060487"/>
    </source>
</evidence>
<name>A0ABR5SBW4_9BACT</name>
<evidence type="ECO:0008006" key="3">
    <source>
        <dbReference type="Google" id="ProtNLM"/>
    </source>
</evidence>
<comment type="caution">
    <text evidence="1">The sequence shown here is derived from an EMBL/GenBank/DDBJ whole genome shotgun (WGS) entry which is preliminary data.</text>
</comment>
<keyword evidence="2" id="KW-1185">Reference proteome</keyword>
<reference evidence="1 2" key="1">
    <citation type="submission" date="2015-11" db="EMBL/GenBank/DDBJ databases">
        <authorList>
            <person name="Lin W."/>
        </authorList>
    </citation>
    <scope>NUCLEOTIDE SEQUENCE [LARGE SCALE GENOMIC DNA]</scope>
    <source>
        <strain evidence="1 2">HCH-1</strain>
    </source>
</reference>
<protein>
    <recommendedName>
        <fullName evidence="3">Capsid assembly protein</fullName>
    </recommendedName>
</protein>
<evidence type="ECO:0000313" key="1">
    <source>
        <dbReference type="EMBL" id="KWT73783.1"/>
    </source>
</evidence>
<sequence>MDKSMFKLDETDIQIDDMPLLPLDDMPLLPPGYLESAATQATQKDSSAGVDGGQAANLRPVETAVSAAPVTPVTNIDMSQYISKEEHQAEIQNALRALEDKYKSAAAQPLGDWKEKSSFLKTQVPDAYNDVVAMIEAAINTRFAEIEPLKKGLNQVQAAAAEQNMQQLVAATTKHLEAYGVKDFDIMSLDKDPNFQKFVTQENPESGLTYKQILQNAQNKGKADIAAKVFATYLRQTNPDARDVNNYIGIKGSVKTDVPSPEDAKLYTEKQVQDFYRNKAAGKFSKNAEHLKWAASEEKRIAKAYNEGRIISG</sequence>
<gene>
    <name evidence="1" type="ORF">ASN18_3365</name>
</gene>